<keyword evidence="2" id="KW-0472">Membrane</keyword>
<dbReference type="InterPro" id="IPR018000">
    <property type="entry name" value="Neurotransmitter_ion_chnl_CS"/>
</dbReference>
<dbReference type="InterPro" id="IPR036734">
    <property type="entry name" value="Neur_chan_lig-bd_sf"/>
</dbReference>
<keyword evidence="3" id="KW-0813">Transport</keyword>
<dbReference type="AlphaFoldDB" id="A0A5J4NZ09"/>
<feature type="compositionally biased region" description="Polar residues" evidence="4">
    <location>
        <begin position="21"/>
        <end position="34"/>
    </location>
</feature>
<dbReference type="CDD" id="cd18987">
    <property type="entry name" value="LGIC_ECD_anion"/>
    <property type="match status" value="1"/>
</dbReference>
<evidence type="ECO:0000256" key="2">
    <source>
        <dbReference type="ARBA" id="ARBA00023136"/>
    </source>
</evidence>
<gene>
    <name evidence="6" type="ORF">DEA37_0002115</name>
</gene>
<proteinExistence type="inferred from homology"/>
<dbReference type="SUPFAM" id="SSF63712">
    <property type="entry name" value="Nicotinic receptor ligand binding domain-like"/>
    <property type="match status" value="1"/>
</dbReference>
<comment type="similarity">
    <text evidence="3">Belongs to the ligand-gated ion channel (TC 1.A.9) family.</text>
</comment>
<dbReference type="GO" id="GO:0004888">
    <property type="term" value="F:transmembrane signaling receptor activity"/>
    <property type="evidence" value="ECO:0007669"/>
    <property type="project" value="InterPro"/>
</dbReference>
<evidence type="ECO:0000259" key="5">
    <source>
        <dbReference type="Pfam" id="PF02931"/>
    </source>
</evidence>
<dbReference type="GO" id="GO:0016020">
    <property type="term" value="C:membrane"/>
    <property type="evidence" value="ECO:0007669"/>
    <property type="project" value="UniProtKB-SubCell"/>
</dbReference>
<name>A0A5J4NZ09_9TREM</name>
<keyword evidence="3" id="KW-0407">Ion channel</keyword>
<sequence>MPCQTSIVSRFSPPEPYLTFFNGSRHSPDPTTTRQKSDHLYEKTNRAQDQRSSHIITHPPETFLHPKRLSVQTPVASRVKDFSNPGIYYAQKPLLPSMTEEILEHVLPNYRSHERPGELSDEPTRVNVFVDILAVTSISVVNMEFTVDLYLRQTWIDPRLAWQNIPYLQHYDKSILLTQQIQHLWLPDLFFRNGKLGFMHDISVPNHLIRVFPNGNVLYSQKITMILSCSMYLRNFPIDRQECSMDLGSYGYTVDELKFNWRPQTPITVSDRVHLLEFKNPRSAKTSINALAIPCNSSVVNTLIPTPNRATVEVQ</sequence>
<reference evidence="6 7" key="1">
    <citation type="journal article" date="2019" name="Gigascience">
        <title>Whole-genome sequence of the oriental lung fluke Paragonimus westermani.</title>
        <authorList>
            <person name="Oey H."/>
            <person name="Zakrzewski M."/>
            <person name="Narain K."/>
            <person name="Devi K.R."/>
            <person name="Agatsuma T."/>
            <person name="Nawaratna S."/>
            <person name="Gobert G.N."/>
            <person name="Jones M.K."/>
            <person name="Ragan M.A."/>
            <person name="McManus D.P."/>
            <person name="Krause L."/>
        </authorList>
    </citation>
    <scope>NUCLEOTIDE SEQUENCE [LARGE SCALE GENOMIC DNA]</scope>
    <source>
        <strain evidence="6 7">IND2009</strain>
    </source>
</reference>
<feature type="compositionally biased region" description="Basic and acidic residues" evidence="4">
    <location>
        <begin position="35"/>
        <end position="51"/>
    </location>
</feature>
<dbReference type="Gene3D" id="2.70.170.10">
    <property type="entry name" value="Neurotransmitter-gated ion-channel ligand-binding domain"/>
    <property type="match status" value="1"/>
</dbReference>
<dbReference type="PRINTS" id="PR00252">
    <property type="entry name" value="NRIONCHANNEL"/>
</dbReference>
<evidence type="ECO:0000256" key="4">
    <source>
        <dbReference type="SAM" id="MobiDB-lite"/>
    </source>
</evidence>
<feature type="domain" description="Neurotransmitter-gated ion-channel ligand-binding" evidence="5">
    <location>
        <begin position="100"/>
        <end position="280"/>
    </location>
</feature>
<dbReference type="InterPro" id="IPR006202">
    <property type="entry name" value="Neur_chan_lig-bd"/>
</dbReference>
<evidence type="ECO:0000313" key="7">
    <source>
        <dbReference type="Proteomes" id="UP000324629"/>
    </source>
</evidence>
<protein>
    <recommendedName>
        <fullName evidence="5">Neurotransmitter-gated ion-channel ligand-binding domain-containing protein</fullName>
    </recommendedName>
</protein>
<organism evidence="6 7">
    <name type="scientific">Paragonimus westermani</name>
    <dbReference type="NCBI Taxonomy" id="34504"/>
    <lineage>
        <taxon>Eukaryota</taxon>
        <taxon>Metazoa</taxon>
        <taxon>Spiralia</taxon>
        <taxon>Lophotrochozoa</taxon>
        <taxon>Platyhelminthes</taxon>
        <taxon>Trematoda</taxon>
        <taxon>Digenea</taxon>
        <taxon>Plagiorchiida</taxon>
        <taxon>Troglotremata</taxon>
        <taxon>Troglotrematidae</taxon>
        <taxon>Paragonimus</taxon>
    </lineage>
</organism>
<dbReference type="GO" id="GO:0005230">
    <property type="term" value="F:extracellular ligand-gated monoatomic ion channel activity"/>
    <property type="evidence" value="ECO:0007669"/>
    <property type="project" value="InterPro"/>
</dbReference>
<dbReference type="PANTHER" id="PTHR18945">
    <property type="entry name" value="NEUROTRANSMITTER GATED ION CHANNEL"/>
    <property type="match status" value="1"/>
</dbReference>
<evidence type="ECO:0000313" key="6">
    <source>
        <dbReference type="EMBL" id="KAA3680721.1"/>
    </source>
</evidence>
<dbReference type="EMBL" id="QNGE01000369">
    <property type="protein sequence ID" value="KAA3680721.1"/>
    <property type="molecule type" value="Genomic_DNA"/>
</dbReference>
<evidence type="ECO:0000256" key="1">
    <source>
        <dbReference type="ARBA" id="ARBA00004141"/>
    </source>
</evidence>
<feature type="region of interest" description="Disordered" evidence="4">
    <location>
        <begin position="20"/>
        <end position="51"/>
    </location>
</feature>
<evidence type="ECO:0000256" key="3">
    <source>
        <dbReference type="RuleBase" id="RU000687"/>
    </source>
</evidence>
<dbReference type="InterPro" id="IPR006201">
    <property type="entry name" value="Neur_channel"/>
</dbReference>
<dbReference type="Pfam" id="PF02931">
    <property type="entry name" value="Neur_chan_LBD"/>
    <property type="match status" value="1"/>
</dbReference>
<accession>A0A5J4NZ09</accession>
<dbReference type="PROSITE" id="PS00236">
    <property type="entry name" value="NEUROTR_ION_CHANNEL"/>
    <property type="match status" value="1"/>
</dbReference>
<keyword evidence="3" id="KW-0406">Ion transport</keyword>
<comment type="caution">
    <text evidence="6">The sequence shown here is derived from an EMBL/GenBank/DDBJ whole genome shotgun (WGS) entry which is preliminary data.</text>
</comment>
<keyword evidence="7" id="KW-1185">Reference proteome</keyword>
<dbReference type="Proteomes" id="UP000324629">
    <property type="component" value="Unassembled WGS sequence"/>
</dbReference>
<comment type="subcellular location">
    <subcellularLocation>
        <location evidence="1">Membrane</location>
        <topology evidence="1">Multi-pass membrane protein</topology>
    </subcellularLocation>
</comment>